<organism evidence="1 2">
    <name type="scientific">Trichothecium roseum</name>
    <dbReference type="NCBI Taxonomy" id="47278"/>
    <lineage>
        <taxon>Eukaryota</taxon>
        <taxon>Fungi</taxon>
        <taxon>Dikarya</taxon>
        <taxon>Ascomycota</taxon>
        <taxon>Pezizomycotina</taxon>
        <taxon>Sordariomycetes</taxon>
        <taxon>Hypocreomycetidae</taxon>
        <taxon>Hypocreales</taxon>
        <taxon>Hypocreales incertae sedis</taxon>
        <taxon>Trichothecium</taxon>
    </lineage>
</organism>
<gene>
    <name evidence="1" type="ORF">N3K66_007136</name>
</gene>
<dbReference type="EMBL" id="CM047945">
    <property type="protein sequence ID" value="KAI9898776.1"/>
    <property type="molecule type" value="Genomic_DNA"/>
</dbReference>
<keyword evidence="2" id="KW-1185">Reference proteome</keyword>
<dbReference type="Proteomes" id="UP001163324">
    <property type="component" value="Chromosome 6"/>
</dbReference>
<sequence length="511" mass="56791">MEKIAYEERERLWHQSASASFYEESEDSCLTDTFCTCVSYSRTSQRLRLALSGKDATTVPEQPWFSPDCMQYCLCFPFYGCLVAKLQTTVRAFYDIDGSDESDWYQGCCCPGPTIARNDFEIKTRELEHKRIRQAHGRGQDSLGPYTTQESMSYMNSPSSLEPTPEASEQSIATEEIMHFDKSPLKTIIETNRELLGGEPEPDALQHEHRAVTDIITPPEAKAKSPEEKPEEQEVPPAEEEEDEEEEQQQQQQQEGQGQAQTLDESPKPEGLPTIFEGEGVDTEQPSPTGRWPLLQYLGQKWFLVPAGKENAKLDSTEGKDDATTAKSKPRTTRATAQHSISQDAPLSKAVSEVDEYGSHDIDDDPPLVMMANRAARGHTLKDSRLPLVEQAVNTAHDLGVDAAVASPPPVPGHYIDDDEAEVAVTKPAVGAHGLEDDIPNYWQEPKLIAKHRLESHEATARGPSPVVGHHLREDSHYADAQPSLEHALESHEFSPTGAKNKLHNLSDEGR</sequence>
<proteinExistence type="predicted"/>
<name>A0ACC0UXB2_9HYPO</name>
<evidence type="ECO:0000313" key="2">
    <source>
        <dbReference type="Proteomes" id="UP001163324"/>
    </source>
</evidence>
<evidence type="ECO:0000313" key="1">
    <source>
        <dbReference type="EMBL" id="KAI9898776.1"/>
    </source>
</evidence>
<accession>A0ACC0UXB2</accession>
<comment type="caution">
    <text evidence="1">The sequence shown here is derived from an EMBL/GenBank/DDBJ whole genome shotgun (WGS) entry which is preliminary data.</text>
</comment>
<protein>
    <submittedName>
        <fullName evidence="1">Uncharacterized protein</fullName>
    </submittedName>
</protein>
<reference evidence="1" key="1">
    <citation type="submission" date="2022-10" db="EMBL/GenBank/DDBJ databases">
        <title>Complete Genome of Trichothecium roseum strain YXFP-22015, a Plant Pathogen Isolated from Citrus.</title>
        <authorList>
            <person name="Wang Y."/>
            <person name="Zhu L."/>
        </authorList>
    </citation>
    <scope>NUCLEOTIDE SEQUENCE</scope>
    <source>
        <strain evidence="1">YXFP-22015</strain>
    </source>
</reference>